<name>A0A9W9FJ61_9EURO</name>
<feature type="region of interest" description="Disordered" evidence="1">
    <location>
        <begin position="1"/>
        <end position="55"/>
    </location>
</feature>
<proteinExistence type="predicted"/>
<gene>
    <name evidence="2" type="ORF">N7456_007140</name>
</gene>
<evidence type="ECO:0000256" key="1">
    <source>
        <dbReference type="SAM" id="MobiDB-lite"/>
    </source>
</evidence>
<keyword evidence="3" id="KW-1185">Reference proteome</keyword>
<dbReference type="AlphaFoldDB" id="A0A9W9FJ61"/>
<dbReference type="OrthoDB" id="2532734at2759"/>
<evidence type="ECO:0000313" key="3">
    <source>
        <dbReference type="Proteomes" id="UP001149165"/>
    </source>
</evidence>
<organism evidence="2 3">
    <name type="scientific">Penicillium angulare</name>
    <dbReference type="NCBI Taxonomy" id="116970"/>
    <lineage>
        <taxon>Eukaryota</taxon>
        <taxon>Fungi</taxon>
        <taxon>Dikarya</taxon>
        <taxon>Ascomycota</taxon>
        <taxon>Pezizomycotina</taxon>
        <taxon>Eurotiomycetes</taxon>
        <taxon>Eurotiomycetidae</taxon>
        <taxon>Eurotiales</taxon>
        <taxon>Aspergillaceae</taxon>
        <taxon>Penicillium</taxon>
    </lineage>
</organism>
<dbReference type="Proteomes" id="UP001149165">
    <property type="component" value="Unassembled WGS sequence"/>
</dbReference>
<evidence type="ECO:0000313" key="2">
    <source>
        <dbReference type="EMBL" id="KAJ5101088.1"/>
    </source>
</evidence>
<reference evidence="2" key="2">
    <citation type="journal article" date="2023" name="IMA Fungus">
        <title>Comparative genomic study of the Penicillium genus elucidates a diverse pangenome and 15 lateral gene transfer events.</title>
        <authorList>
            <person name="Petersen C."/>
            <person name="Sorensen T."/>
            <person name="Nielsen M.R."/>
            <person name="Sondergaard T.E."/>
            <person name="Sorensen J.L."/>
            <person name="Fitzpatrick D.A."/>
            <person name="Frisvad J.C."/>
            <person name="Nielsen K.L."/>
        </authorList>
    </citation>
    <scope>NUCLEOTIDE SEQUENCE</scope>
    <source>
        <strain evidence="2">IBT 30069</strain>
    </source>
</reference>
<accession>A0A9W9FJ61</accession>
<reference evidence="2" key="1">
    <citation type="submission" date="2022-11" db="EMBL/GenBank/DDBJ databases">
        <authorList>
            <person name="Petersen C."/>
        </authorList>
    </citation>
    <scope>NUCLEOTIDE SEQUENCE</scope>
    <source>
        <strain evidence="2">IBT 30069</strain>
    </source>
</reference>
<protein>
    <submittedName>
        <fullName evidence="2">Uncharacterized protein</fullName>
    </submittedName>
</protein>
<dbReference type="EMBL" id="JAPQKH010000004">
    <property type="protein sequence ID" value="KAJ5101088.1"/>
    <property type="molecule type" value="Genomic_DNA"/>
</dbReference>
<sequence length="72" mass="7852">MPVIPDAAEFPTATKGNNEPQQKPDAEKPKASASDYISKGPVIPEEMPPKASSEEIQARMKELNKLSKSKED</sequence>
<comment type="caution">
    <text evidence="2">The sequence shown here is derived from an EMBL/GenBank/DDBJ whole genome shotgun (WGS) entry which is preliminary data.</text>
</comment>